<accession>A0A3P3XSP3</accession>
<proteinExistence type="predicted"/>
<evidence type="ECO:0000313" key="1">
    <source>
        <dbReference type="EMBL" id="SLM19307.1"/>
    </source>
</evidence>
<organism evidence="1">
    <name type="scientific">uncultured spirochete</name>
    <dbReference type="NCBI Taxonomy" id="156406"/>
    <lineage>
        <taxon>Bacteria</taxon>
        <taxon>Pseudomonadati</taxon>
        <taxon>Spirochaetota</taxon>
        <taxon>Spirochaetia</taxon>
        <taxon>Spirochaetales</taxon>
        <taxon>environmental samples</taxon>
    </lineage>
</organism>
<dbReference type="EMBL" id="FWDO01000005">
    <property type="protein sequence ID" value="SLM19307.1"/>
    <property type="molecule type" value="Genomic_DNA"/>
</dbReference>
<reference evidence="1" key="1">
    <citation type="submission" date="2017-02" db="EMBL/GenBank/DDBJ databases">
        <authorList>
            <person name="Regsiter A."/>
            <person name="William W."/>
        </authorList>
    </citation>
    <scope>NUCLEOTIDE SEQUENCE</scope>
    <source>
        <strain evidence="1">BdmA 4</strain>
    </source>
</reference>
<protein>
    <submittedName>
        <fullName evidence="1">Uncharacterized protein</fullName>
    </submittedName>
</protein>
<name>A0A3P3XSP3_9SPIR</name>
<dbReference type="AlphaFoldDB" id="A0A3P3XSP3"/>
<sequence length="72" mass="8350">MNQNLHENKRLSLATKGQPPFRTIGAARLFAGFMPVQSSFLFSLVRRYFLELSLSTTGHLYSPWKRLLQNYC</sequence>
<gene>
    <name evidence="1" type="ORF">SPIRO4BDMA_50822</name>
</gene>